<evidence type="ECO:0000256" key="9">
    <source>
        <dbReference type="ARBA" id="ARBA00022679"/>
    </source>
</evidence>
<evidence type="ECO:0000256" key="8">
    <source>
        <dbReference type="ARBA" id="ARBA00022573"/>
    </source>
</evidence>
<evidence type="ECO:0000256" key="12">
    <source>
        <dbReference type="ARBA" id="ARBA00022989"/>
    </source>
</evidence>
<evidence type="ECO:0000256" key="13">
    <source>
        <dbReference type="ARBA" id="ARBA00023136"/>
    </source>
</evidence>
<keyword evidence="13 19" id="KW-0472">Membrane</keyword>
<accession>A0A3B0Z464</accession>
<evidence type="ECO:0000256" key="11">
    <source>
        <dbReference type="ARBA" id="ARBA00022842"/>
    </source>
</evidence>
<keyword evidence="9 20" id="KW-0808">Transferase</keyword>
<sequence>MLSPLIIAFQLLTRLPTPQLEAITPFNLGRSLLYYPLVGLVIGLVLAALNWLLISATIEVTAALLLVLWVAITGALHLDGLGDSADAWIGGYGNRQRTLEIMKDPYCGPAAVSAIILLLITKYASLQHLTEYSQYLGLIIIPVLSRSFILVLFLTTPYVRQSGLGESLATHLPRRHAWSVLVGVALLVVLLLKLNGLILLLSALIGFLLLRQWMLKRINGTTGDTAGAMVEILEMILLVSFSLFCLFE</sequence>
<dbReference type="NCBIfam" id="TIGR00317">
    <property type="entry name" value="cobS"/>
    <property type="match status" value="1"/>
</dbReference>
<evidence type="ECO:0000256" key="5">
    <source>
        <dbReference type="ARBA" id="ARBA00013200"/>
    </source>
</evidence>
<feature type="transmembrane region" description="Helical" evidence="19">
    <location>
        <begin position="176"/>
        <end position="192"/>
    </location>
</feature>
<evidence type="ECO:0000256" key="3">
    <source>
        <dbReference type="ARBA" id="ARBA00004663"/>
    </source>
</evidence>
<comment type="function">
    <text evidence="14">Joins adenosylcobinamide-GDP and alpha-ribazole to generate adenosylcobalamin (Ado-cobalamin). Also synthesizes adenosylcobalamin 5'-phosphate from adenosylcobinamide-GDP and alpha-ribazole 5'-phosphate.</text>
</comment>
<dbReference type="InterPro" id="IPR003805">
    <property type="entry name" value="CobS"/>
</dbReference>
<comment type="subcellular location">
    <subcellularLocation>
        <location evidence="2">Cell membrane</location>
        <topology evidence="2">Multi-pass membrane protein</topology>
    </subcellularLocation>
</comment>
<dbReference type="Pfam" id="PF02654">
    <property type="entry name" value="CobS"/>
    <property type="match status" value="1"/>
</dbReference>
<evidence type="ECO:0000256" key="14">
    <source>
        <dbReference type="ARBA" id="ARBA00025228"/>
    </source>
</evidence>
<protein>
    <recommendedName>
        <fullName evidence="6">Adenosylcobinamide-GDP ribazoletransferase</fullName>
        <ecNumber evidence="5">2.7.8.26</ecNumber>
    </recommendedName>
    <alternativeName>
        <fullName evidence="16">Cobalamin synthase</fullName>
    </alternativeName>
    <alternativeName>
        <fullName evidence="15">Cobalamin-5'-phosphate synthase</fullName>
    </alternativeName>
</protein>
<comment type="catalytic activity">
    <reaction evidence="18">
        <text>alpha-ribazole 5'-phosphate + adenosylcob(III)inamide-GDP = adenosylcob(III)alamin 5'-phosphate + GMP + H(+)</text>
        <dbReference type="Rhea" id="RHEA:23560"/>
        <dbReference type="ChEBI" id="CHEBI:15378"/>
        <dbReference type="ChEBI" id="CHEBI:57918"/>
        <dbReference type="ChEBI" id="CHEBI:58115"/>
        <dbReference type="ChEBI" id="CHEBI:60487"/>
        <dbReference type="ChEBI" id="CHEBI:60493"/>
        <dbReference type="EC" id="2.7.8.26"/>
    </reaction>
</comment>
<comment type="cofactor">
    <cofactor evidence="1">
        <name>Mg(2+)</name>
        <dbReference type="ChEBI" id="CHEBI:18420"/>
    </cofactor>
</comment>
<evidence type="ECO:0000256" key="19">
    <source>
        <dbReference type="SAM" id="Phobius"/>
    </source>
</evidence>
<dbReference type="GO" id="GO:0008818">
    <property type="term" value="F:cobalamin 5'-phosphate synthase activity"/>
    <property type="evidence" value="ECO:0007669"/>
    <property type="project" value="InterPro"/>
</dbReference>
<dbReference type="GO" id="GO:0051073">
    <property type="term" value="F:adenosylcobinamide-GDP ribazoletransferase activity"/>
    <property type="evidence" value="ECO:0007669"/>
    <property type="project" value="UniProtKB-EC"/>
</dbReference>
<dbReference type="HAMAP" id="MF_00719">
    <property type="entry name" value="CobS"/>
    <property type="match status" value="1"/>
</dbReference>
<evidence type="ECO:0000256" key="4">
    <source>
        <dbReference type="ARBA" id="ARBA00010561"/>
    </source>
</evidence>
<gene>
    <name evidence="20" type="ORF">MNBD_GAMMA18-1824</name>
</gene>
<feature type="transmembrane region" description="Helical" evidence="19">
    <location>
        <begin position="32"/>
        <end position="53"/>
    </location>
</feature>
<name>A0A3B0Z464_9ZZZZ</name>
<comment type="pathway">
    <text evidence="3">Cofactor biosynthesis; adenosylcobalamin biosynthesis; adenosylcobalamin from cob(II)yrinate a,c-diamide: step 7/7.</text>
</comment>
<feature type="transmembrane region" description="Helical" evidence="19">
    <location>
        <begin position="136"/>
        <end position="156"/>
    </location>
</feature>
<keyword evidence="7" id="KW-1003">Cell membrane</keyword>
<evidence type="ECO:0000313" key="20">
    <source>
        <dbReference type="EMBL" id="VAW86341.1"/>
    </source>
</evidence>
<evidence type="ECO:0000256" key="7">
    <source>
        <dbReference type="ARBA" id="ARBA00022475"/>
    </source>
</evidence>
<dbReference type="NCBIfam" id="NF001278">
    <property type="entry name" value="PRK00235.1-5"/>
    <property type="match status" value="1"/>
</dbReference>
<dbReference type="GO" id="GO:0009236">
    <property type="term" value="P:cobalamin biosynthetic process"/>
    <property type="evidence" value="ECO:0007669"/>
    <property type="project" value="UniProtKB-UniPathway"/>
</dbReference>
<comment type="catalytic activity">
    <reaction evidence="17">
        <text>alpha-ribazole + adenosylcob(III)inamide-GDP = adenosylcob(III)alamin + GMP + H(+)</text>
        <dbReference type="Rhea" id="RHEA:16049"/>
        <dbReference type="ChEBI" id="CHEBI:10329"/>
        <dbReference type="ChEBI" id="CHEBI:15378"/>
        <dbReference type="ChEBI" id="CHEBI:18408"/>
        <dbReference type="ChEBI" id="CHEBI:58115"/>
        <dbReference type="ChEBI" id="CHEBI:60487"/>
        <dbReference type="EC" id="2.7.8.26"/>
    </reaction>
</comment>
<feature type="transmembrane region" description="Helical" evidence="19">
    <location>
        <begin position="60"/>
        <end position="78"/>
    </location>
</feature>
<evidence type="ECO:0000256" key="10">
    <source>
        <dbReference type="ARBA" id="ARBA00022692"/>
    </source>
</evidence>
<dbReference type="UniPathway" id="UPA00148">
    <property type="reaction ID" value="UER00238"/>
</dbReference>
<evidence type="ECO:0000256" key="2">
    <source>
        <dbReference type="ARBA" id="ARBA00004651"/>
    </source>
</evidence>
<comment type="similarity">
    <text evidence="4">Belongs to the CobS family.</text>
</comment>
<dbReference type="EC" id="2.7.8.26" evidence="5"/>
<evidence type="ECO:0000256" key="16">
    <source>
        <dbReference type="ARBA" id="ARBA00032853"/>
    </source>
</evidence>
<dbReference type="PANTHER" id="PTHR34148">
    <property type="entry name" value="ADENOSYLCOBINAMIDE-GDP RIBAZOLETRANSFERASE"/>
    <property type="match status" value="1"/>
</dbReference>
<evidence type="ECO:0000256" key="6">
    <source>
        <dbReference type="ARBA" id="ARBA00015850"/>
    </source>
</evidence>
<reference evidence="20" key="1">
    <citation type="submission" date="2018-06" db="EMBL/GenBank/DDBJ databases">
        <authorList>
            <person name="Zhirakovskaya E."/>
        </authorList>
    </citation>
    <scope>NUCLEOTIDE SEQUENCE</scope>
</reference>
<dbReference type="AlphaFoldDB" id="A0A3B0Z464"/>
<keyword evidence="11" id="KW-0460">Magnesium</keyword>
<keyword evidence="12 19" id="KW-1133">Transmembrane helix</keyword>
<evidence type="ECO:0000256" key="17">
    <source>
        <dbReference type="ARBA" id="ARBA00048623"/>
    </source>
</evidence>
<evidence type="ECO:0000256" key="18">
    <source>
        <dbReference type="ARBA" id="ARBA00049504"/>
    </source>
</evidence>
<dbReference type="GO" id="GO:0005886">
    <property type="term" value="C:plasma membrane"/>
    <property type="evidence" value="ECO:0007669"/>
    <property type="project" value="UniProtKB-SubCell"/>
</dbReference>
<feature type="transmembrane region" description="Helical" evidence="19">
    <location>
        <begin position="226"/>
        <end position="247"/>
    </location>
</feature>
<evidence type="ECO:0000256" key="15">
    <source>
        <dbReference type="ARBA" id="ARBA00032605"/>
    </source>
</evidence>
<dbReference type="EMBL" id="UOFP01000134">
    <property type="protein sequence ID" value="VAW86341.1"/>
    <property type="molecule type" value="Genomic_DNA"/>
</dbReference>
<organism evidence="20">
    <name type="scientific">hydrothermal vent metagenome</name>
    <dbReference type="NCBI Taxonomy" id="652676"/>
    <lineage>
        <taxon>unclassified sequences</taxon>
        <taxon>metagenomes</taxon>
        <taxon>ecological metagenomes</taxon>
    </lineage>
</organism>
<keyword evidence="10 19" id="KW-0812">Transmembrane</keyword>
<proteinExistence type="inferred from homology"/>
<evidence type="ECO:0000256" key="1">
    <source>
        <dbReference type="ARBA" id="ARBA00001946"/>
    </source>
</evidence>
<dbReference type="PANTHER" id="PTHR34148:SF1">
    <property type="entry name" value="ADENOSYLCOBINAMIDE-GDP RIBAZOLETRANSFERASE"/>
    <property type="match status" value="1"/>
</dbReference>
<keyword evidence="8" id="KW-0169">Cobalamin biosynthesis</keyword>